<dbReference type="Gene3D" id="3.40.50.1820">
    <property type="entry name" value="alpha/beta hydrolase"/>
    <property type="match status" value="1"/>
</dbReference>
<dbReference type="InterPro" id="IPR029058">
    <property type="entry name" value="AB_hydrolase_fold"/>
</dbReference>
<name>A0A5N5EC38_RHOER</name>
<evidence type="ECO:0008006" key="5">
    <source>
        <dbReference type="Google" id="ProtNLM"/>
    </source>
</evidence>
<proteinExistence type="predicted"/>
<gene>
    <name evidence="1" type="ORF">BS297_00205</name>
    <name evidence="2" type="ORF">I3517_35840</name>
</gene>
<accession>A0A5N5EC38</accession>
<evidence type="ECO:0000313" key="4">
    <source>
        <dbReference type="Proteomes" id="UP000627573"/>
    </source>
</evidence>
<evidence type="ECO:0000313" key="1">
    <source>
        <dbReference type="EMBL" id="KAB2587433.1"/>
    </source>
</evidence>
<dbReference type="EMBL" id="JAECSB010000105">
    <property type="protein sequence ID" value="MBH5147978.1"/>
    <property type="molecule type" value="Genomic_DNA"/>
</dbReference>
<dbReference type="EMBL" id="MRBO01000005">
    <property type="protein sequence ID" value="KAB2587433.1"/>
    <property type="molecule type" value="Genomic_DNA"/>
</dbReference>
<dbReference type="SUPFAM" id="SSF53474">
    <property type="entry name" value="alpha/beta-Hydrolases"/>
    <property type="match status" value="1"/>
</dbReference>
<comment type="caution">
    <text evidence="1">The sequence shown here is derived from an EMBL/GenBank/DDBJ whole genome shotgun (WGS) entry which is preliminary data.</text>
</comment>
<dbReference type="RefSeq" id="WP_084326691.1">
    <property type="nucleotide sequence ID" value="NZ_JAECSB010000105.1"/>
</dbReference>
<reference evidence="1 3" key="1">
    <citation type="journal article" date="2017" name="Poromechanics V (2013)">
        <title>Genomic Characterization of the Arsenic-Tolerant Actinobacterium, &lt;i&gt;Rhodococcus erythropolis&lt;/i&gt; S43.</title>
        <authorList>
            <person name="Retamal-Morales G."/>
            <person name="Mehnert M."/>
            <person name="Schwabe R."/>
            <person name="Tischler D."/>
            <person name="Schloemann M."/>
            <person name="Levican G.J."/>
        </authorList>
    </citation>
    <scope>NUCLEOTIDE SEQUENCE [LARGE SCALE GENOMIC DNA]</scope>
    <source>
        <strain evidence="1 3">S43</strain>
    </source>
</reference>
<reference evidence="2 4" key="2">
    <citation type="submission" date="2020-12" db="EMBL/GenBank/DDBJ databases">
        <title>Draft genome sequence of furan degrading bacterial strain FUR100.</title>
        <authorList>
            <person name="Woiski C."/>
        </authorList>
    </citation>
    <scope>NUCLEOTIDE SEQUENCE [LARGE SCALE GENOMIC DNA]</scope>
    <source>
        <strain evidence="2 4">FUR100</strain>
    </source>
</reference>
<dbReference type="Proteomes" id="UP000627573">
    <property type="component" value="Unassembled WGS sequence"/>
</dbReference>
<sequence>MKIVFLHGIGDGDPKSSWLDGLDRGLEQAGFGAVNRDMVIAPHYSSFLTTNGIGEKLPPVTYKPRDDSASRRGFERRQARVQRILGLEGGVRTFGFHRVPGQVLAPLQQAAIGSLSLLDLQQVRKYVREEPVRGAILRHILDHLPTSGEIILIGHSLGSVIAIDLLDHLPENVHVRRFITIGSPANVQAVHDSSERLLKKFPYGRVDDWSNFLDVGDVVTGGRGLATTFPGAQDFVIDNGASHASGAYLGHRALAMLVADLLYPSKEIAIRTSDIAVRLNDNEASVLLMLHYAHAVHRNLKDKALAERYRHALDIVQDNIVAQIEQAASVSGQPVAVELQQLSNGQLPMIPHRWEIHEVVGELVVLALTNIIDPYELEIGNAPRDALADIAVELGFVRQLGKTVSTALEDVQKCLDSRGGVPWGRVITAAVGLALVAAGPVGLMLAAPAAAAGGAAIVGGLAAFGPGGMIGGLGMLGGLAGAGAAVAAGAAVGGSAPDQPITDSTTLILRVSTEHARKMLGLPHDEALWYQLADVETKLSARINRLTAFSDPKSGQLAQLQAAKSTITKLMAFMLDRGLAPRAIEAATGEKPLADIEKELVDFTALT</sequence>
<protein>
    <recommendedName>
        <fullName evidence="5">Alpha/beta hydrolase family protein</fullName>
    </recommendedName>
</protein>
<keyword evidence="4" id="KW-1185">Reference proteome</keyword>
<dbReference type="Proteomes" id="UP000325576">
    <property type="component" value="Unassembled WGS sequence"/>
</dbReference>
<dbReference type="AlphaFoldDB" id="A0A5N5EC38"/>
<evidence type="ECO:0000313" key="2">
    <source>
        <dbReference type="EMBL" id="MBH5147978.1"/>
    </source>
</evidence>
<organism evidence="1 3">
    <name type="scientific">Rhodococcus erythropolis</name>
    <name type="common">Arthrobacter picolinophilus</name>
    <dbReference type="NCBI Taxonomy" id="1833"/>
    <lineage>
        <taxon>Bacteria</taxon>
        <taxon>Bacillati</taxon>
        <taxon>Actinomycetota</taxon>
        <taxon>Actinomycetes</taxon>
        <taxon>Mycobacteriales</taxon>
        <taxon>Nocardiaceae</taxon>
        <taxon>Rhodococcus</taxon>
        <taxon>Rhodococcus erythropolis group</taxon>
    </lineage>
</organism>
<evidence type="ECO:0000313" key="3">
    <source>
        <dbReference type="Proteomes" id="UP000325576"/>
    </source>
</evidence>